<dbReference type="eggNOG" id="ENOG50307XW">
    <property type="taxonomic scope" value="Bacteria"/>
</dbReference>
<proteinExistence type="predicted"/>
<dbReference type="STRING" id="59925.EU91_1430"/>
<dbReference type="InterPro" id="IPR021469">
    <property type="entry name" value="DUF3122"/>
</dbReference>
<gene>
    <name evidence="1" type="ORF">EU91_1430</name>
</gene>
<dbReference type="EMBL" id="JNAH01000008">
    <property type="protein sequence ID" value="KGF85330.1"/>
    <property type="molecule type" value="Genomic_DNA"/>
</dbReference>
<dbReference type="Proteomes" id="UP000030598">
    <property type="component" value="Unassembled WGS sequence"/>
</dbReference>
<evidence type="ECO:0000313" key="2">
    <source>
        <dbReference type="Proteomes" id="UP000030598"/>
    </source>
</evidence>
<dbReference type="AlphaFoldDB" id="A0A0A1Z749"/>
<sequence length="166" mass="18807">MKKITKSSKNIFLKGIFPLVLLISLIFNPLKVSAEVAETEINGELINASSEFLRDLDFETWQLVAYKSPLFADKLILRVIGYPGNLRIDHPTDLSVESGRKKWILDDKTLLNVELANDGRQAAAEFDLDELIKNLDKNRPLRLSLSGVFSELPVPPFVVKEWRSIN</sequence>
<dbReference type="OrthoDB" id="553647at2"/>
<comment type="caution">
    <text evidence="1">The sequence shown here is derived from an EMBL/GenBank/DDBJ whole genome shotgun (WGS) entry which is preliminary data.</text>
</comment>
<reference evidence="2" key="1">
    <citation type="journal article" date="2014" name="Sci. Data">
        <title>Genomes of diverse isolates of the marine cyanobacterium Prochlorococcus.</title>
        <authorList>
            <person name="Biller S."/>
            <person name="Berube P."/>
            <person name="Thompson J."/>
            <person name="Kelly L."/>
            <person name="Roggensack S."/>
            <person name="Awad L."/>
            <person name="Roache-Johnson K."/>
            <person name="Ding H."/>
            <person name="Giovannoni S.J."/>
            <person name="Moore L.R."/>
            <person name="Chisholm S.W."/>
        </authorList>
    </citation>
    <scope>NUCLEOTIDE SEQUENCE [LARGE SCALE GENOMIC DNA]</scope>
    <source>
        <strain evidence="2">GP2</strain>
    </source>
</reference>
<protein>
    <recommendedName>
        <fullName evidence="3">DUF3122 domain-containing protein</fullName>
    </recommendedName>
</protein>
<accession>A0A0A1Z749</accession>
<dbReference type="Pfam" id="PF11320">
    <property type="entry name" value="DUF3122"/>
    <property type="match status" value="1"/>
</dbReference>
<evidence type="ECO:0000313" key="1">
    <source>
        <dbReference type="EMBL" id="KGF85330.1"/>
    </source>
</evidence>
<evidence type="ECO:0008006" key="3">
    <source>
        <dbReference type="Google" id="ProtNLM"/>
    </source>
</evidence>
<dbReference type="RefSeq" id="WP_032524857.1">
    <property type="nucleotide sequence ID" value="NZ_CP138934.1"/>
</dbReference>
<organism evidence="1 2">
    <name type="scientific">Prochlorococcus marinus str. GP2</name>
    <dbReference type="NCBI Taxonomy" id="59925"/>
    <lineage>
        <taxon>Bacteria</taxon>
        <taxon>Bacillati</taxon>
        <taxon>Cyanobacteriota</taxon>
        <taxon>Cyanophyceae</taxon>
        <taxon>Synechococcales</taxon>
        <taxon>Prochlorococcaceae</taxon>
        <taxon>Prochlorococcus</taxon>
    </lineage>
</organism>
<name>A0A0A1Z749_PROMR</name>